<reference evidence="2 3" key="1">
    <citation type="submission" date="2019-05" db="EMBL/GenBank/DDBJ databases">
        <title>Another draft genome of Portunus trituberculatus and its Hox gene families provides insights of decapod evolution.</title>
        <authorList>
            <person name="Jeong J.-H."/>
            <person name="Song I."/>
            <person name="Kim S."/>
            <person name="Choi T."/>
            <person name="Kim D."/>
            <person name="Ryu S."/>
            <person name="Kim W."/>
        </authorList>
    </citation>
    <scope>NUCLEOTIDE SEQUENCE [LARGE SCALE GENOMIC DNA]</scope>
    <source>
        <tissue evidence="2">Muscle</tissue>
    </source>
</reference>
<dbReference type="EMBL" id="VSRR010047827">
    <property type="protein sequence ID" value="MPC78195.1"/>
    <property type="molecule type" value="Genomic_DNA"/>
</dbReference>
<dbReference type="Proteomes" id="UP000324222">
    <property type="component" value="Unassembled WGS sequence"/>
</dbReference>
<evidence type="ECO:0000313" key="3">
    <source>
        <dbReference type="Proteomes" id="UP000324222"/>
    </source>
</evidence>
<gene>
    <name evidence="2" type="ORF">E2C01_072677</name>
</gene>
<accession>A0A5B7I7T4</accession>
<keyword evidence="3" id="KW-1185">Reference proteome</keyword>
<keyword evidence="1" id="KW-0732">Signal</keyword>
<feature type="signal peptide" evidence="1">
    <location>
        <begin position="1"/>
        <end position="25"/>
    </location>
</feature>
<dbReference type="AlphaFoldDB" id="A0A5B7I7T4"/>
<comment type="caution">
    <text evidence="2">The sequence shown here is derived from an EMBL/GenBank/DDBJ whole genome shotgun (WGS) entry which is preliminary data.</text>
</comment>
<organism evidence="2 3">
    <name type="scientific">Portunus trituberculatus</name>
    <name type="common">Swimming crab</name>
    <name type="synonym">Neptunus trituberculatus</name>
    <dbReference type="NCBI Taxonomy" id="210409"/>
    <lineage>
        <taxon>Eukaryota</taxon>
        <taxon>Metazoa</taxon>
        <taxon>Ecdysozoa</taxon>
        <taxon>Arthropoda</taxon>
        <taxon>Crustacea</taxon>
        <taxon>Multicrustacea</taxon>
        <taxon>Malacostraca</taxon>
        <taxon>Eumalacostraca</taxon>
        <taxon>Eucarida</taxon>
        <taxon>Decapoda</taxon>
        <taxon>Pleocyemata</taxon>
        <taxon>Brachyura</taxon>
        <taxon>Eubrachyura</taxon>
        <taxon>Portunoidea</taxon>
        <taxon>Portunidae</taxon>
        <taxon>Portuninae</taxon>
        <taxon>Portunus</taxon>
    </lineage>
</organism>
<evidence type="ECO:0000313" key="2">
    <source>
        <dbReference type="EMBL" id="MPC78195.1"/>
    </source>
</evidence>
<sequence length="64" mass="7414">MQERRRTSHVLAEWILRWFAFGVTAAQWNDDCTAPGDYSYRVSVRPYGRVLQGGGTRQQARRKG</sequence>
<evidence type="ECO:0000256" key="1">
    <source>
        <dbReference type="SAM" id="SignalP"/>
    </source>
</evidence>
<name>A0A5B7I7T4_PORTR</name>
<proteinExistence type="predicted"/>
<feature type="chain" id="PRO_5022757597" evidence="1">
    <location>
        <begin position="26"/>
        <end position="64"/>
    </location>
</feature>
<protein>
    <submittedName>
        <fullName evidence="2">Uncharacterized protein</fullName>
    </submittedName>
</protein>